<evidence type="ECO:0000256" key="3">
    <source>
        <dbReference type="ARBA" id="ARBA00022737"/>
    </source>
</evidence>
<evidence type="ECO:0000259" key="6">
    <source>
        <dbReference type="PROSITE" id="PS51379"/>
    </source>
</evidence>
<gene>
    <name evidence="8" type="ORF">S06H3_21081</name>
</gene>
<comment type="caution">
    <text evidence="8">The sequence shown here is derived from an EMBL/GenBank/DDBJ whole genome shotgun (WGS) entry which is preliminary data.</text>
</comment>
<proteinExistence type="predicted"/>
<evidence type="ECO:0000256" key="2">
    <source>
        <dbReference type="ARBA" id="ARBA00022723"/>
    </source>
</evidence>
<dbReference type="Pfam" id="PF10588">
    <property type="entry name" value="NADH-G_4Fe-4S_3"/>
    <property type="match status" value="2"/>
</dbReference>
<dbReference type="InterPro" id="IPR054351">
    <property type="entry name" value="NADH_UbQ_OxRdtase_ferredoxin"/>
</dbReference>
<dbReference type="Pfam" id="PF22117">
    <property type="entry name" value="Fer4_Nqo3"/>
    <property type="match status" value="1"/>
</dbReference>
<organism evidence="8">
    <name type="scientific">marine sediment metagenome</name>
    <dbReference type="NCBI Taxonomy" id="412755"/>
    <lineage>
        <taxon>unclassified sequences</taxon>
        <taxon>metagenomes</taxon>
        <taxon>ecological metagenomes</taxon>
    </lineage>
</organism>
<dbReference type="AlphaFoldDB" id="X1LBN4"/>
<dbReference type="SMART" id="SM00929">
    <property type="entry name" value="NADH-G_4Fe-4S_3"/>
    <property type="match status" value="1"/>
</dbReference>
<dbReference type="Gene3D" id="3.30.70.20">
    <property type="match status" value="1"/>
</dbReference>
<dbReference type="EMBL" id="BARV01011015">
    <property type="protein sequence ID" value="GAI03271.1"/>
    <property type="molecule type" value="Genomic_DNA"/>
</dbReference>
<dbReference type="FunFam" id="3.30.70.20:FF:000035">
    <property type="entry name" value="Iron hydrogenase 1"/>
    <property type="match status" value="1"/>
</dbReference>
<evidence type="ECO:0000256" key="4">
    <source>
        <dbReference type="ARBA" id="ARBA00023004"/>
    </source>
</evidence>
<feature type="domain" description="4Fe-4S ferredoxin-type" evidence="6">
    <location>
        <begin position="93"/>
        <end position="126"/>
    </location>
</feature>
<dbReference type="GO" id="GO:0016491">
    <property type="term" value="F:oxidoreductase activity"/>
    <property type="evidence" value="ECO:0007669"/>
    <property type="project" value="InterPro"/>
</dbReference>
<dbReference type="GO" id="GO:0046872">
    <property type="term" value="F:metal ion binding"/>
    <property type="evidence" value="ECO:0007669"/>
    <property type="project" value="UniProtKB-KW"/>
</dbReference>
<dbReference type="InterPro" id="IPR017896">
    <property type="entry name" value="4Fe4S_Fe-S-bd"/>
</dbReference>
<keyword evidence="3" id="KW-0677">Repeat</keyword>
<keyword evidence="5" id="KW-0411">Iron-sulfur</keyword>
<reference evidence="8" key="1">
    <citation type="journal article" date="2014" name="Front. Microbiol.">
        <title>High frequency of phylogenetically diverse reductive dehalogenase-homologous genes in deep subseafloor sedimentary metagenomes.</title>
        <authorList>
            <person name="Kawai M."/>
            <person name="Futagami T."/>
            <person name="Toyoda A."/>
            <person name="Takaki Y."/>
            <person name="Nishi S."/>
            <person name="Hori S."/>
            <person name="Arai W."/>
            <person name="Tsubouchi T."/>
            <person name="Morono Y."/>
            <person name="Uchiyama I."/>
            <person name="Ito T."/>
            <person name="Fujiyama A."/>
            <person name="Inagaki F."/>
            <person name="Takami H."/>
        </authorList>
    </citation>
    <scope>NUCLEOTIDE SEQUENCE</scope>
    <source>
        <strain evidence="8">Expedition CK06-06</strain>
    </source>
</reference>
<name>X1LBN4_9ZZZZ</name>
<dbReference type="InterPro" id="IPR019574">
    <property type="entry name" value="NADH_UbQ_OxRdtase_Gsu_4Fe4S-bd"/>
</dbReference>
<dbReference type="GO" id="GO:0051539">
    <property type="term" value="F:4 iron, 4 sulfur cluster binding"/>
    <property type="evidence" value="ECO:0007669"/>
    <property type="project" value="UniProtKB-KW"/>
</dbReference>
<evidence type="ECO:0000256" key="5">
    <source>
        <dbReference type="ARBA" id="ARBA00023014"/>
    </source>
</evidence>
<feature type="non-terminal residue" evidence="8">
    <location>
        <position position="146"/>
    </location>
</feature>
<keyword evidence="4" id="KW-0408">Iron</keyword>
<sequence>MVVHTDTLEITELRRSILELILSEHPHPCLTCHRIEYCRPFDICLRNVAVTERCVICPYNERCELQDVARYIGIDEVALPYTYKDLPVERGDPFFERDYNLCILCGRCVRVCQEVRGAGAIAFTYRGSQALVGTAFGRSLQESGCK</sequence>
<evidence type="ECO:0000259" key="7">
    <source>
        <dbReference type="PROSITE" id="PS51839"/>
    </source>
</evidence>
<keyword evidence="2" id="KW-0479">Metal-binding</keyword>
<evidence type="ECO:0008006" key="9">
    <source>
        <dbReference type="Google" id="ProtNLM"/>
    </source>
</evidence>
<dbReference type="PROSITE" id="PS51839">
    <property type="entry name" value="4FE4S_HC3"/>
    <property type="match status" value="1"/>
</dbReference>
<dbReference type="PROSITE" id="PS51379">
    <property type="entry name" value="4FE4S_FER_2"/>
    <property type="match status" value="1"/>
</dbReference>
<dbReference type="SUPFAM" id="SSF54862">
    <property type="entry name" value="4Fe-4S ferredoxins"/>
    <property type="match status" value="1"/>
</dbReference>
<feature type="domain" description="4Fe-4S His(Cys)3-ligated-type" evidence="7">
    <location>
        <begin position="9"/>
        <end position="73"/>
    </location>
</feature>
<evidence type="ECO:0000256" key="1">
    <source>
        <dbReference type="ARBA" id="ARBA00022485"/>
    </source>
</evidence>
<evidence type="ECO:0000313" key="8">
    <source>
        <dbReference type="EMBL" id="GAI03271.1"/>
    </source>
</evidence>
<protein>
    <recommendedName>
        <fullName evidence="9">4Fe-4S ferredoxin-type domain-containing protein</fullName>
    </recommendedName>
</protein>
<dbReference type="Gene3D" id="3.10.20.740">
    <property type="match status" value="1"/>
</dbReference>
<accession>X1LBN4</accession>
<keyword evidence="1" id="KW-0004">4Fe-4S</keyword>